<dbReference type="PANTHER" id="PTHR21255">
    <property type="entry name" value="T-COMPLEX-ASSOCIATED-TESTIS-EXPRESSED 1/ DYNEIN LIGHT CHAIN"/>
    <property type="match status" value="1"/>
</dbReference>
<dbReference type="Proteomes" id="UP001150569">
    <property type="component" value="Unassembled WGS sequence"/>
</dbReference>
<dbReference type="GO" id="GO:0005737">
    <property type="term" value="C:cytoplasm"/>
    <property type="evidence" value="ECO:0007669"/>
    <property type="project" value="TreeGrafter"/>
</dbReference>
<proteinExistence type="predicted"/>
<dbReference type="InterPro" id="IPR005334">
    <property type="entry name" value="Tctex-1-like"/>
</dbReference>
<accession>A0A9W8DNX9</accession>
<name>A0A9W8DNX9_9FUNG</name>
<organism evidence="1 2">
    <name type="scientific">Tieghemiomyces parasiticus</name>
    <dbReference type="NCBI Taxonomy" id="78921"/>
    <lineage>
        <taxon>Eukaryota</taxon>
        <taxon>Fungi</taxon>
        <taxon>Fungi incertae sedis</taxon>
        <taxon>Zoopagomycota</taxon>
        <taxon>Kickxellomycotina</taxon>
        <taxon>Dimargaritomycetes</taxon>
        <taxon>Dimargaritales</taxon>
        <taxon>Dimargaritaceae</taxon>
        <taxon>Tieghemiomyces</taxon>
    </lineage>
</organism>
<reference evidence="1" key="1">
    <citation type="submission" date="2022-07" db="EMBL/GenBank/DDBJ databases">
        <title>Phylogenomic reconstructions and comparative analyses of Kickxellomycotina fungi.</title>
        <authorList>
            <person name="Reynolds N.K."/>
            <person name="Stajich J.E."/>
            <person name="Barry K."/>
            <person name="Grigoriev I.V."/>
            <person name="Crous P."/>
            <person name="Smith M.E."/>
        </authorList>
    </citation>
    <scope>NUCLEOTIDE SEQUENCE</scope>
    <source>
        <strain evidence="1">RSA 861</strain>
    </source>
</reference>
<protein>
    <recommendedName>
        <fullName evidence="3">Topoisomerase I damage affected protein 2</fullName>
    </recommendedName>
</protein>
<comment type="caution">
    <text evidence="1">The sequence shown here is derived from an EMBL/GenBank/DDBJ whole genome shotgun (WGS) entry which is preliminary data.</text>
</comment>
<gene>
    <name evidence="1" type="ORF">IWQ60_009807</name>
</gene>
<dbReference type="InterPro" id="IPR038586">
    <property type="entry name" value="Tctex-1-like_sf"/>
</dbReference>
<evidence type="ECO:0000313" key="2">
    <source>
        <dbReference type="Proteomes" id="UP001150569"/>
    </source>
</evidence>
<keyword evidence="2" id="KW-1185">Reference proteome</keyword>
<dbReference type="Gene3D" id="3.30.1140.40">
    <property type="entry name" value="Tctex-1"/>
    <property type="match status" value="1"/>
</dbReference>
<sequence length="75" mass="8365">MTHQDKKFDVAAITKLIQGTSHPYLSGKAYDKDEAGQWMNELGQKVTQALKESGHPQFKYIVTVDLGENKGEGTR</sequence>
<dbReference type="GO" id="GO:0045505">
    <property type="term" value="F:dynein intermediate chain binding"/>
    <property type="evidence" value="ECO:0007669"/>
    <property type="project" value="TreeGrafter"/>
</dbReference>
<evidence type="ECO:0008006" key="3">
    <source>
        <dbReference type="Google" id="ProtNLM"/>
    </source>
</evidence>
<dbReference type="GO" id="GO:0005868">
    <property type="term" value="C:cytoplasmic dynein complex"/>
    <property type="evidence" value="ECO:0007669"/>
    <property type="project" value="TreeGrafter"/>
</dbReference>
<dbReference type="PANTHER" id="PTHR21255:SF7">
    <property type="entry name" value="DYNEIN LIGHT CHAIN TCTEX-TYPE PROTEIN 2B"/>
    <property type="match status" value="1"/>
</dbReference>
<dbReference type="OrthoDB" id="10260741at2759"/>
<dbReference type="AlphaFoldDB" id="A0A9W8DNX9"/>
<dbReference type="Pfam" id="PF03645">
    <property type="entry name" value="Tctex-1"/>
    <property type="match status" value="1"/>
</dbReference>
<dbReference type="EMBL" id="JANBPT010000862">
    <property type="protein sequence ID" value="KAJ1912120.1"/>
    <property type="molecule type" value="Genomic_DNA"/>
</dbReference>
<dbReference type="GO" id="GO:0007018">
    <property type="term" value="P:microtubule-based movement"/>
    <property type="evidence" value="ECO:0007669"/>
    <property type="project" value="TreeGrafter"/>
</dbReference>
<evidence type="ECO:0000313" key="1">
    <source>
        <dbReference type="EMBL" id="KAJ1912120.1"/>
    </source>
</evidence>